<feature type="disulfide bond" evidence="6">
    <location>
        <begin position="547"/>
        <end position="751"/>
    </location>
</feature>
<feature type="binding site" evidence="5">
    <location>
        <position position="110"/>
    </location>
    <ligand>
        <name>Fe(3+)</name>
        <dbReference type="ChEBI" id="CHEBI:29034"/>
        <label>1</label>
    </ligand>
</feature>
<dbReference type="SMART" id="SM00094">
    <property type="entry name" value="TR_FER"/>
    <property type="match status" value="2"/>
</dbReference>
<comment type="similarity">
    <text evidence="3">Belongs to the transferrin family.</text>
</comment>
<dbReference type="PIRSF" id="PIRSF002549">
    <property type="entry name" value="Transferrin"/>
    <property type="match status" value="1"/>
</dbReference>
<dbReference type="KEGG" id="muo:115479594"/>
<feature type="disulfide bond" evidence="6">
    <location>
        <begin position="409"/>
        <end position="423"/>
    </location>
</feature>
<dbReference type="CDD" id="cd13529">
    <property type="entry name" value="PBP2_transferrin"/>
    <property type="match status" value="1"/>
</dbReference>
<keyword evidence="3 5" id="KW-0408">Iron</keyword>
<reference evidence="9" key="2">
    <citation type="submission" date="2025-08" db="UniProtKB">
        <authorList>
            <consortium name="RefSeq"/>
        </authorList>
    </citation>
    <scope>IDENTIFICATION</scope>
</reference>
<dbReference type="GO" id="GO:0005615">
    <property type="term" value="C:extracellular space"/>
    <property type="evidence" value="ECO:0007669"/>
    <property type="project" value="InterPro"/>
</dbReference>
<evidence type="ECO:0000259" key="7">
    <source>
        <dbReference type="PROSITE" id="PS51408"/>
    </source>
</evidence>
<dbReference type="RefSeq" id="XP_030073452.1">
    <property type="nucleotide sequence ID" value="XM_030217592.1"/>
</dbReference>
<keyword evidence="3" id="KW-0410">Iron transport</keyword>
<dbReference type="Proteomes" id="UP000515156">
    <property type="component" value="Chromosome 11"/>
</dbReference>
<evidence type="ECO:0000313" key="8">
    <source>
        <dbReference type="Proteomes" id="UP000515156"/>
    </source>
</evidence>
<name>A0A6P7Z287_9AMPH</name>
<evidence type="ECO:0000256" key="1">
    <source>
        <dbReference type="ARBA" id="ARBA00022737"/>
    </source>
</evidence>
<dbReference type="PROSITE" id="PS51408">
    <property type="entry name" value="TRANSFERRIN_LIKE_4"/>
    <property type="match status" value="2"/>
</dbReference>
<feature type="disulfide bond" evidence="6">
    <location>
        <begin position="52"/>
        <end position="95"/>
    </location>
</feature>
<feature type="disulfide bond" evidence="6">
    <location>
        <begin position="561"/>
        <end position="573"/>
    </location>
</feature>
<reference evidence="8" key="1">
    <citation type="submission" date="2024-06" db="UniProtKB">
        <authorList>
            <consortium name="RefSeq"/>
        </authorList>
    </citation>
    <scope>NUCLEOTIDE SEQUENCE [LARGE SCALE GENOMIC DNA]</scope>
</reference>
<feature type="disulfide bond" evidence="6">
    <location>
        <begin position="159"/>
        <end position="248"/>
    </location>
</feature>
<feature type="disulfide bond" evidence="6">
    <location>
        <begin position="279"/>
        <end position="293"/>
    </location>
</feature>
<keyword evidence="8" id="KW-1185">Reference proteome</keyword>
<dbReference type="InParanoid" id="A0A6P7Z287"/>
<evidence type="ECO:0000256" key="3">
    <source>
        <dbReference type="PIRNR" id="PIRNR002549"/>
    </source>
</evidence>
<feature type="binding site" evidence="4">
    <location>
        <position position="528"/>
    </location>
    <ligand>
        <name>hydrogencarbonate</name>
        <dbReference type="ChEBI" id="CHEBI:17544"/>
        <label>1</label>
    </ligand>
</feature>
<feature type="domain" description="Transferrin-like" evidence="7">
    <location>
        <begin position="49"/>
        <end position="382"/>
    </location>
</feature>
<dbReference type="GO" id="GO:0005769">
    <property type="term" value="C:early endosome"/>
    <property type="evidence" value="ECO:0007669"/>
    <property type="project" value="TreeGrafter"/>
</dbReference>
<dbReference type="InterPro" id="IPR016357">
    <property type="entry name" value="Transferrin"/>
</dbReference>
<dbReference type="PRINTS" id="PR00422">
    <property type="entry name" value="TRANSFERRIN"/>
</dbReference>
<evidence type="ECO:0000256" key="4">
    <source>
        <dbReference type="PIRSR" id="PIRSR002549-2"/>
    </source>
</evidence>
<feature type="disulfide bond" evidence="6">
    <location>
        <begin position="650"/>
        <end position="664"/>
    </location>
</feature>
<feature type="binding site" evidence="4">
    <location>
        <position position="168"/>
    </location>
    <ligand>
        <name>hydrogencarbonate</name>
        <dbReference type="ChEBI" id="CHEBI:17544"/>
        <label>1</label>
    </ligand>
</feature>
<keyword evidence="3 5" id="KW-0479">Metal-binding</keyword>
<dbReference type="InterPro" id="IPR001156">
    <property type="entry name" value="Transferrin-like_dom"/>
</dbReference>
<feature type="disulfide bond" evidence="6">
    <location>
        <begin position="570"/>
        <end position="587"/>
    </location>
</feature>
<dbReference type="GeneID" id="115479594"/>
<accession>A0A6P7Z287</accession>
<feature type="disulfide bond" evidence="6">
    <location>
        <begin position="214"/>
        <end position="231"/>
    </location>
</feature>
<dbReference type="AlphaFoldDB" id="A0A6P7Z287"/>
<evidence type="ECO:0000313" key="9">
    <source>
        <dbReference type="RefSeq" id="XP_030073452.1"/>
    </source>
</evidence>
<dbReference type="GO" id="GO:0005886">
    <property type="term" value="C:plasma membrane"/>
    <property type="evidence" value="ECO:0007669"/>
    <property type="project" value="TreeGrafter"/>
</dbReference>
<gene>
    <name evidence="9" type="primary">LOC115479594</name>
</gene>
<evidence type="ECO:0000256" key="2">
    <source>
        <dbReference type="ARBA" id="ARBA00023157"/>
    </source>
</evidence>
<dbReference type="PANTHER" id="PTHR11485">
    <property type="entry name" value="TRANSFERRIN"/>
    <property type="match status" value="1"/>
</dbReference>
<feature type="binding site" evidence="4">
    <location>
        <position position="527"/>
    </location>
    <ligand>
        <name>hydrogencarbonate</name>
        <dbReference type="ChEBI" id="CHEBI:17544"/>
        <label>1</label>
    </ligand>
</feature>
<feature type="domain" description="Transferrin-like" evidence="7">
    <location>
        <begin position="396"/>
        <end position="750"/>
    </location>
</feature>
<keyword evidence="3" id="KW-0406">Ion transport</keyword>
<feature type="binding site" evidence="5">
    <location>
        <position position="447"/>
    </location>
    <ligand>
        <name>Fe(3+)</name>
        <dbReference type="ChEBI" id="CHEBI:29034"/>
        <label>1</label>
    </ligand>
</feature>
<dbReference type="Gene3D" id="3.40.190.10">
    <property type="entry name" value="Periplasmic binding protein-like II"/>
    <property type="match status" value="4"/>
</dbReference>
<dbReference type="GO" id="GO:0006826">
    <property type="term" value="P:iron ion transport"/>
    <property type="evidence" value="ECO:0007669"/>
    <property type="project" value="UniProtKB-KW"/>
</dbReference>
<dbReference type="GO" id="GO:0055037">
    <property type="term" value="C:recycling endosome"/>
    <property type="evidence" value="ECO:0007669"/>
    <property type="project" value="TreeGrafter"/>
</dbReference>
<evidence type="ECO:0000256" key="6">
    <source>
        <dbReference type="PIRSR" id="PIRSR002549-4"/>
    </source>
</evidence>
<feature type="disulfide bond" evidence="6">
    <location>
        <begin position="399"/>
        <end position="432"/>
    </location>
</feature>
<dbReference type="GO" id="GO:0046872">
    <property type="term" value="F:metal ion binding"/>
    <property type="evidence" value="ECO:0007669"/>
    <property type="project" value="UniProtKB-KW"/>
</dbReference>
<sequence length="770" mass="84988">MLLAPASSSVYSRKRKFVKMDSRRKAGMGFLTSLLLLTFLPLHSSGKKVRWCTLSEMEQRKCSDLSRALLAILPPAVLNSFARVSCVRTHSTQDCISKIQANKADIVSLDAGDVYTAVKLYNLAVVAKEISEEGSCVLAVAVTRRGSLDIQRLKGVRSCHNGAKWTSGWNIPVGFLLSKNYIHWDEEQSLIRALSEYFNASCIPGVGVAAPQLCALCQGQKSYIRDKNYFCESSHNEPFSDSEGAFRCLTSGVGDVAFLDHITIANATDTEQAEYELLCPDGSTANLTAYSNCNLGRGPGKAVISRHSFHKIAKKFLTIIQNLFGQKGKARTRFNLFMSAAFRGQNLLLRDTTQSLQLVEEQSDITEILGRDYVALLKGLGHEGKNSRSSLDNSILRWCCISAAELRKCEEWALNIQSDPLVCVRGFSQSSCIEMIKRNEADVVSLDATHVYIAGFCGLVPVAAEYWGKECLLDSGRAVGVEKLIHVSEKGLPPVYSVAVTKKLAKHVNIHNLGGRRSCHSHLYSPAGWLLLSKHVLGDLGIDNSSCDINSVYQHYFWKGCMPGAEGNLCKVCLGKEETAGKDNSRCVANHDERYYGNLGALRCLVGDPDGKSLGDVAFMEHYSLLHNIKNLERLGWATGYSDSDFELLCPDGSRAPVTDWLNCNLGPIPSNVVMTRPVITSRIHDFLVKSQETLDLKPDSKFQLFESYVDGEADLLFKDVTSCLVHTNHLSYRTLLGEQFYQLAESVFNCTHAGILEFCNQDVCTSSEK</sequence>
<dbReference type="Pfam" id="PF00405">
    <property type="entry name" value="Transferrin"/>
    <property type="match status" value="2"/>
</dbReference>
<dbReference type="SUPFAM" id="SSF53850">
    <property type="entry name" value="Periplasmic binding protein-like II"/>
    <property type="match status" value="2"/>
</dbReference>
<feature type="disulfide bond" evidence="6">
    <location>
        <begin position="62"/>
        <end position="86"/>
    </location>
</feature>
<dbReference type="OrthoDB" id="5914301at2759"/>
<evidence type="ECO:0000256" key="5">
    <source>
        <dbReference type="PIRSR" id="PIRSR002549-3"/>
    </source>
</evidence>
<keyword evidence="2 6" id="KW-1015">Disulfide bond</keyword>
<keyword evidence="1" id="KW-0677">Repeat</keyword>
<protein>
    <submittedName>
        <fullName evidence="9">Saxiphilin-like isoform X1</fullName>
    </submittedName>
</protein>
<dbReference type="PANTHER" id="PTHR11485:SF28">
    <property type="entry name" value="OVOTRANSFERRIN"/>
    <property type="match status" value="1"/>
</dbReference>
<proteinExistence type="inferred from homology"/>
<feature type="disulfide bond" evidence="6">
    <location>
        <begin position="202"/>
        <end position="217"/>
    </location>
</feature>
<feature type="disulfide bond" evidence="6">
    <location>
        <begin position="519"/>
        <end position="604"/>
    </location>
</feature>
<organism evidence="8 9">
    <name type="scientific">Microcaecilia unicolor</name>
    <dbReference type="NCBI Taxonomy" id="1415580"/>
    <lineage>
        <taxon>Eukaryota</taxon>
        <taxon>Metazoa</taxon>
        <taxon>Chordata</taxon>
        <taxon>Craniata</taxon>
        <taxon>Vertebrata</taxon>
        <taxon>Euteleostomi</taxon>
        <taxon>Amphibia</taxon>
        <taxon>Gymnophiona</taxon>
        <taxon>Siphonopidae</taxon>
        <taxon>Microcaecilia</taxon>
    </lineage>
</organism>
<keyword evidence="3" id="KW-0813">Transport</keyword>
<feature type="disulfide bond" evidence="6">
    <location>
        <begin position="457"/>
        <end position="760"/>
    </location>
</feature>